<dbReference type="CDD" id="cd11304">
    <property type="entry name" value="Cadherin_repeat"/>
    <property type="match status" value="1"/>
</dbReference>
<name>A0ABS7EPH6_9FLAO</name>
<organism evidence="2 3">
    <name type="scientific">Flagellimonas abyssi</name>
    <dbReference type="NCBI Taxonomy" id="2864871"/>
    <lineage>
        <taxon>Bacteria</taxon>
        <taxon>Pseudomonadati</taxon>
        <taxon>Bacteroidota</taxon>
        <taxon>Flavobacteriia</taxon>
        <taxon>Flavobacteriales</taxon>
        <taxon>Flavobacteriaceae</taxon>
        <taxon>Flagellimonas</taxon>
    </lineage>
</organism>
<sequence>MTIKFERLWGMILLLCFLQSCDKDSLGDVNGAPVAHGDTFSVKEDVDDQTIIGTIEATDPNGDVLTFDIRSGGNALFEINSDGEISLAEGKYLDYETVKEHSLVVMVSDGIIDRFRGVSVKVEDVDEIIADDPAAFVTTWKTDAANQTIYIGANEVYDYDFTIDWGDGTVENISKNSPQLFEHTFSTAGNYTVAIIGDFPSINMNKVYQMYGDEPLSRMVALEQWGKTQWKNLEGAFANCYKMKYNATDVPNLELANSLAGMFLQTSFNADINDWDTSNITDMRLMFYNNSKFNQDLNKWNTSKVTSMEGMFLGAIAFNGDISTWNTSKVTTMLSMFDGATSFNGDLSNWDISNAVNTSGMFFGTVLFNADIGGWDTSNVVDMSGMFSGATSFDQDLGNWDIGNVITMENMLNNSGLSKNNINATLIGWNGFVQQNTGPIGIELGLEGLTICGVEAYSAVVELSTIYTWVFTGEASIQEQCN</sequence>
<dbReference type="EMBL" id="JAHZSV010000005">
    <property type="protein sequence ID" value="MBW8199366.1"/>
    <property type="molecule type" value="Genomic_DNA"/>
</dbReference>
<accession>A0ABS7EPH6</accession>
<dbReference type="InterPro" id="IPR002126">
    <property type="entry name" value="Cadherin-like_dom"/>
</dbReference>
<feature type="domain" description="Cadherin" evidence="1">
    <location>
        <begin position="34"/>
        <end position="135"/>
    </location>
</feature>
<dbReference type="RefSeq" id="WP_220112984.1">
    <property type="nucleotide sequence ID" value="NZ_JAHZSV010000005.1"/>
</dbReference>
<dbReference type="InterPro" id="IPR005046">
    <property type="entry name" value="DUF285"/>
</dbReference>
<dbReference type="InterPro" id="IPR011889">
    <property type="entry name" value="Liste_lipo_26"/>
</dbReference>
<dbReference type="InterPro" id="IPR015919">
    <property type="entry name" value="Cadherin-like_sf"/>
</dbReference>
<dbReference type="Pfam" id="PF03382">
    <property type="entry name" value="DUF285"/>
    <property type="match status" value="1"/>
</dbReference>
<proteinExistence type="predicted"/>
<reference evidence="2 3" key="1">
    <citation type="submission" date="2021-08" db="EMBL/GenBank/DDBJ databases">
        <title>Muricauda profundi sp. nov., a marine bacterium isolated from deep seawater of the Mariana Trench.</title>
        <authorList>
            <person name="Wei Y."/>
        </authorList>
    </citation>
    <scope>NUCLEOTIDE SEQUENCE [LARGE SCALE GENOMIC DNA]</scope>
    <source>
        <strain evidence="2 3">W52</strain>
    </source>
</reference>
<dbReference type="Gene3D" id="2.60.40.60">
    <property type="entry name" value="Cadherins"/>
    <property type="match status" value="1"/>
</dbReference>
<keyword evidence="3" id="KW-1185">Reference proteome</keyword>
<dbReference type="SUPFAM" id="SSF49313">
    <property type="entry name" value="Cadherin-like"/>
    <property type="match status" value="1"/>
</dbReference>
<dbReference type="NCBIfam" id="TIGR02167">
    <property type="entry name" value="Liste_lipo_26"/>
    <property type="match status" value="4"/>
</dbReference>
<dbReference type="Gene3D" id="2.60.40.10">
    <property type="entry name" value="Immunoglobulins"/>
    <property type="match status" value="1"/>
</dbReference>
<dbReference type="PROSITE" id="PS51257">
    <property type="entry name" value="PROKAR_LIPOPROTEIN"/>
    <property type="match status" value="1"/>
</dbReference>
<comment type="caution">
    <text evidence="2">The sequence shown here is derived from an EMBL/GenBank/DDBJ whole genome shotgun (WGS) entry which is preliminary data.</text>
</comment>
<evidence type="ECO:0000313" key="3">
    <source>
        <dbReference type="Proteomes" id="UP001196136"/>
    </source>
</evidence>
<dbReference type="PROSITE" id="PS50268">
    <property type="entry name" value="CADHERIN_2"/>
    <property type="match status" value="1"/>
</dbReference>
<dbReference type="InterPro" id="IPR013783">
    <property type="entry name" value="Ig-like_fold"/>
</dbReference>
<dbReference type="Pfam" id="PF00028">
    <property type="entry name" value="Cadherin"/>
    <property type="match status" value="1"/>
</dbReference>
<dbReference type="Proteomes" id="UP001196136">
    <property type="component" value="Unassembled WGS sequence"/>
</dbReference>
<evidence type="ECO:0000259" key="1">
    <source>
        <dbReference type="PROSITE" id="PS50268"/>
    </source>
</evidence>
<gene>
    <name evidence="2" type="ORF">K1F36_05965</name>
</gene>
<evidence type="ECO:0000313" key="2">
    <source>
        <dbReference type="EMBL" id="MBW8199366.1"/>
    </source>
</evidence>
<protein>
    <submittedName>
        <fullName evidence="2">BspA family leucine-rich repeat surface protein</fullName>
    </submittedName>
</protein>